<protein>
    <recommendedName>
        <fullName evidence="3">DNA-binding protein</fullName>
    </recommendedName>
</protein>
<organism evidence="1 2">
    <name type="scientific">Providencia rustigianii</name>
    <dbReference type="NCBI Taxonomy" id="158850"/>
    <lineage>
        <taxon>Bacteria</taxon>
        <taxon>Pseudomonadati</taxon>
        <taxon>Pseudomonadota</taxon>
        <taxon>Gammaproteobacteria</taxon>
        <taxon>Enterobacterales</taxon>
        <taxon>Morganellaceae</taxon>
        <taxon>Providencia</taxon>
    </lineage>
</organism>
<dbReference type="AlphaFoldDB" id="A0A379G305"/>
<sequence length="67" mass="7424">MQKITINFSVGSPYVSIDEYSRLSGIPLNTCRAMVNRGQIIIRPKQAAKEKIQVNMIAMLKDAIGNS</sequence>
<dbReference type="OrthoDB" id="5882137at2"/>
<reference evidence="1 2" key="1">
    <citation type="submission" date="2018-06" db="EMBL/GenBank/DDBJ databases">
        <authorList>
            <consortium name="Pathogen Informatics"/>
            <person name="Doyle S."/>
        </authorList>
    </citation>
    <scope>NUCLEOTIDE SEQUENCE [LARGE SCALE GENOMIC DNA]</scope>
    <source>
        <strain evidence="1 2">NCTC12026</strain>
    </source>
</reference>
<name>A0A379G305_9GAMM</name>
<proteinExistence type="predicted"/>
<evidence type="ECO:0008006" key="3">
    <source>
        <dbReference type="Google" id="ProtNLM"/>
    </source>
</evidence>
<dbReference type="EMBL" id="UGUA01000002">
    <property type="protein sequence ID" value="SUC35271.1"/>
    <property type="molecule type" value="Genomic_DNA"/>
</dbReference>
<gene>
    <name evidence="1" type="ORF">NCTC12026_01657</name>
</gene>
<dbReference type="Proteomes" id="UP000255129">
    <property type="component" value="Unassembled WGS sequence"/>
</dbReference>
<dbReference type="RefSeq" id="WP_115164232.1">
    <property type="nucleotide sequence ID" value="NZ_UGUA01000002.1"/>
</dbReference>
<evidence type="ECO:0000313" key="1">
    <source>
        <dbReference type="EMBL" id="SUC35271.1"/>
    </source>
</evidence>
<evidence type="ECO:0000313" key="2">
    <source>
        <dbReference type="Proteomes" id="UP000255129"/>
    </source>
</evidence>
<accession>A0A379G305</accession>